<dbReference type="InterPro" id="IPR036380">
    <property type="entry name" value="Isochorismatase-like_sf"/>
</dbReference>
<proteinExistence type="predicted"/>
<dbReference type="InterPro" id="IPR050272">
    <property type="entry name" value="Isochorismatase-like_hydrls"/>
</dbReference>
<dbReference type="Gene3D" id="3.40.50.850">
    <property type="entry name" value="Isochorismatase-like"/>
    <property type="match status" value="1"/>
</dbReference>
<dbReference type="InterPro" id="IPR000868">
    <property type="entry name" value="Isochorismatase-like_dom"/>
</dbReference>
<keyword evidence="4" id="KW-1185">Reference proteome</keyword>
<gene>
    <name evidence="3" type="ORF">C8D85_0373</name>
</gene>
<comment type="caution">
    <text evidence="3">The sequence shown here is derived from an EMBL/GenBank/DDBJ whole genome shotgun (WGS) entry which is preliminary data.</text>
</comment>
<name>A0A4R6XAD8_9GAMM</name>
<sequence>MKKALVVVDVQMEYFPTGLYLQWDVERALDKTIKAIQHFLEKGDLVIVVQHIAGQESPIFNPSGTGIDIHPAVLAEAVDAPIIVKAHADSFLNTNLNDVLQEHAIDSIVVCGIMTQNCVTHTAISSSAANYQVQVLAEACTAPDEMVHNIALAALNDRVELISLNQL</sequence>
<dbReference type="CDD" id="cd01014">
    <property type="entry name" value="nicotinamidase_related"/>
    <property type="match status" value="1"/>
</dbReference>
<dbReference type="RefSeq" id="WP_133559654.1">
    <property type="nucleotide sequence ID" value="NZ_SNZA01000001.1"/>
</dbReference>
<dbReference type="SUPFAM" id="SSF52499">
    <property type="entry name" value="Isochorismatase-like hydrolases"/>
    <property type="match status" value="1"/>
</dbReference>
<evidence type="ECO:0000256" key="1">
    <source>
        <dbReference type="ARBA" id="ARBA00022801"/>
    </source>
</evidence>
<evidence type="ECO:0000313" key="4">
    <source>
        <dbReference type="Proteomes" id="UP000295729"/>
    </source>
</evidence>
<dbReference type="Pfam" id="PF00857">
    <property type="entry name" value="Isochorismatase"/>
    <property type="match status" value="1"/>
</dbReference>
<accession>A0A4R6XAD8</accession>
<dbReference type="EMBL" id="SNZA01000001">
    <property type="protein sequence ID" value="TDR15019.1"/>
    <property type="molecule type" value="Genomic_DNA"/>
</dbReference>
<dbReference type="Proteomes" id="UP000295729">
    <property type="component" value="Unassembled WGS sequence"/>
</dbReference>
<dbReference type="GO" id="GO:0016787">
    <property type="term" value="F:hydrolase activity"/>
    <property type="evidence" value="ECO:0007669"/>
    <property type="project" value="UniProtKB-KW"/>
</dbReference>
<keyword evidence="1" id="KW-0378">Hydrolase</keyword>
<reference evidence="3 4" key="1">
    <citation type="submission" date="2019-03" db="EMBL/GenBank/DDBJ databases">
        <title>Genomic Encyclopedia of Type Strains, Phase IV (KMG-IV): sequencing the most valuable type-strain genomes for metagenomic binning, comparative biology and taxonomic classification.</title>
        <authorList>
            <person name="Goeker M."/>
        </authorList>
    </citation>
    <scope>NUCLEOTIDE SEQUENCE [LARGE SCALE GENOMIC DNA]</scope>
    <source>
        <strain evidence="3 4">DSM 5604</strain>
    </source>
</reference>
<protein>
    <submittedName>
        <fullName evidence="3">Nicotinamidase-related amidase</fullName>
    </submittedName>
</protein>
<feature type="domain" description="Isochorismatase-like" evidence="2">
    <location>
        <begin position="4"/>
        <end position="159"/>
    </location>
</feature>
<organism evidence="3 4">
    <name type="scientific">Marinomonas communis</name>
    <dbReference type="NCBI Taxonomy" id="28254"/>
    <lineage>
        <taxon>Bacteria</taxon>
        <taxon>Pseudomonadati</taxon>
        <taxon>Pseudomonadota</taxon>
        <taxon>Gammaproteobacteria</taxon>
        <taxon>Oceanospirillales</taxon>
        <taxon>Oceanospirillaceae</taxon>
        <taxon>Marinomonas</taxon>
    </lineage>
</organism>
<evidence type="ECO:0000313" key="3">
    <source>
        <dbReference type="EMBL" id="TDR15019.1"/>
    </source>
</evidence>
<dbReference type="PANTHER" id="PTHR43540:SF15">
    <property type="entry name" value="BLR5631 PROTEIN"/>
    <property type="match status" value="1"/>
</dbReference>
<evidence type="ECO:0000259" key="2">
    <source>
        <dbReference type="Pfam" id="PF00857"/>
    </source>
</evidence>
<dbReference type="AlphaFoldDB" id="A0A4R6XAD8"/>
<dbReference type="OrthoDB" id="1157330at2"/>
<dbReference type="PANTHER" id="PTHR43540">
    <property type="entry name" value="PEROXYUREIDOACRYLATE/UREIDOACRYLATE AMIDOHYDROLASE-RELATED"/>
    <property type="match status" value="1"/>
</dbReference>